<dbReference type="PROSITE" id="PS00217">
    <property type="entry name" value="SUGAR_TRANSPORT_2"/>
    <property type="match status" value="1"/>
</dbReference>
<evidence type="ECO:0000256" key="7">
    <source>
        <dbReference type="ARBA" id="ARBA00022989"/>
    </source>
</evidence>
<evidence type="ECO:0000259" key="12">
    <source>
        <dbReference type="PROSITE" id="PS50850"/>
    </source>
</evidence>
<proteinExistence type="inferred from homology"/>
<feature type="transmembrane region" description="Helical" evidence="11">
    <location>
        <begin position="68"/>
        <end position="87"/>
    </location>
</feature>
<feature type="transmembrane region" description="Helical" evidence="11">
    <location>
        <begin position="263"/>
        <end position="286"/>
    </location>
</feature>
<keyword evidence="14" id="KW-1185">Reference proteome</keyword>
<feature type="transmembrane region" description="Helical" evidence="11">
    <location>
        <begin position="400"/>
        <end position="421"/>
    </location>
</feature>
<feature type="transmembrane region" description="Helical" evidence="11">
    <location>
        <begin position="121"/>
        <end position="142"/>
    </location>
</feature>
<feature type="transmembrane region" description="Helical" evidence="11">
    <location>
        <begin position="365"/>
        <end position="388"/>
    </location>
</feature>
<evidence type="ECO:0000256" key="11">
    <source>
        <dbReference type="SAM" id="Phobius"/>
    </source>
</evidence>
<dbReference type="InterPro" id="IPR005828">
    <property type="entry name" value="MFS_sugar_transport-like"/>
</dbReference>
<dbReference type="SUPFAM" id="SSF103473">
    <property type="entry name" value="MFS general substrate transporter"/>
    <property type="match status" value="1"/>
</dbReference>
<evidence type="ECO:0000313" key="14">
    <source>
        <dbReference type="Proteomes" id="UP000559117"/>
    </source>
</evidence>
<evidence type="ECO:0000256" key="4">
    <source>
        <dbReference type="ARBA" id="ARBA00022475"/>
    </source>
</evidence>
<organism evidence="13 14">
    <name type="scientific">Pectinatus brassicae</name>
    <dbReference type="NCBI Taxonomy" id="862415"/>
    <lineage>
        <taxon>Bacteria</taxon>
        <taxon>Bacillati</taxon>
        <taxon>Bacillota</taxon>
        <taxon>Negativicutes</taxon>
        <taxon>Selenomonadales</taxon>
        <taxon>Selenomonadaceae</taxon>
        <taxon>Pectinatus</taxon>
    </lineage>
</organism>
<comment type="similarity">
    <text evidence="2 9">Belongs to the major facilitator superfamily. Sugar transporter (TC 2.A.1.1) family.</text>
</comment>
<dbReference type="InterPro" id="IPR003663">
    <property type="entry name" value="Sugar/inositol_transpt"/>
</dbReference>
<dbReference type="PRINTS" id="PR00171">
    <property type="entry name" value="SUGRTRNSPORT"/>
</dbReference>
<dbReference type="InterPro" id="IPR020846">
    <property type="entry name" value="MFS_dom"/>
</dbReference>
<dbReference type="EMBL" id="JACHFH010000002">
    <property type="protein sequence ID" value="MBB5335157.1"/>
    <property type="molecule type" value="Genomic_DNA"/>
</dbReference>
<keyword evidence="6 11" id="KW-0812">Transmembrane</keyword>
<evidence type="ECO:0000256" key="8">
    <source>
        <dbReference type="ARBA" id="ARBA00023136"/>
    </source>
</evidence>
<dbReference type="PANTHER" id="PTHR48020:SF12">
    <property type="entry name" value="PROTON MYO-INOSITOL COTRANSPORTER"/>
    <property type="match status" value="1"/>
</dbReference>
<feature type="transmembrane region" description="Helical" evidence="11">
    <location>
        <begin position="96"/>
        <end position="115"/>
    </location>
</feature>
<feature type="domain" description="Major facilitator superfamily (MFS) profile" evidence="12">
    <location>
        <begin position="30"/>
        <end position="455"/>
    </location>
</feature>
<reference evidence="13 14" key="1">
    <citation type="submission" date="2020-08" db="EMBL/GenBank/DDBJ databases">
        <title>Genomic Encyclopedia of Type Strains, Phase IV (KMG-IV): sequencing the most valuable type-strain genomes for metagenomic binning, comparative biology and taxonomic classification.</title>
        <authorList>
            <person name="Goeker M."/>
        </authorList>
    </citation>
    <scope>NUCLEOTIDE SEQUENCE [LARGE SCALE GENOMIC DNA]</scope>
    <source>
        <strain evidence="13 14">DSM 24661</strain>
    </source>
</reference>
<evidence type="ECO:0000256" key="10">
    <source>
        <dbReference type="SAM" id="Coils"/>
    </source>
</evidence>
<dbReference type="RefSeq" id="WP_183858980.1">
    <property type="nucleotide sequence ID" value="NZ_JACHFH010000002.1"/>
</dbReference>
<dbReference type="Proteomes" id="UP000559117">
    <property type="component" value="Unassembled WGS sequence"/>
</dbReference>
<dbReference type="AlphaFoldDB" id="A0A840UHX8"/>
<dbReference type="GO" id="GO:0005886">
    <property type="term" value="C:plasma membrane"/>
    <property type="evidence" value="ECO:0007669"/>
    <property type="project" value="UniProtKB-SubCell"/>
</dbReference>
<feature type="transmembrane region" description="Helical" evidence="11">
    <location>
        <begin position="184"/>
        <end position="203"/>
    </location>
</feature>
<feature type="transmembrane region" description="Helical" evidence="11">
    <location>
        <begin position="29"/>
        <end position="56"/>
    </location>
</feature>
<dbReference type="PROSITE" id="PS50850">
    <property type="entry name" value="MFS"/>
    <property type="match status" value="1"/>
</dbReference>
<evidence type="ECO:0000256" key="2">
    <source>
        <dbReference type="ARBA" id="ARBA00010992"/>
    </source>
</evidence>
<feature type="transmembrane region" description="Helical" evidence="11">
    <location>
        <begin position="332"/>
        <end position="353"/>
    </location>
</feature>
<feature type="coiled-coil region" evidence="10">
    <location>
        <begin position="216"/>
        <end position="250"/>
    </location>
</feature>
<keyword evidence="5" id="KW-0762">Sugar transport</keyword>
<dbReference type="GO" id="GO:0022857">
    <property type="term" value="F:transmembrane transporter activity"/>
    <property type="evidence" value="ECO:0007669"/>
    <property type="project" value="InterPro"/>
</dbReference>
<dbReference type="FunFam" id="1.20.1250.20:FF:000218">
    <property type="entry name" value="facilitated trehalose transporter Tret1"/>
    <property type="match status" value="1"/>
</dbReference>
<protein>
    <submittedName>
        <fullName evidence="13">SP family arabinose:H+ symporter-like MFS transporter</fullName>
    </submittedName>
</protein>
<comment type="subcellular location">
    <subcellularLocation>
        <location evidence="1">Cell membrane</location>
        <topology evidence="1">Multi-pass membrane protein</topology>
    </subcellularLocation>
</comment>
<evidence type="ECO:0000313" key="13">
    <source>
        <dbReference type="EMBL" id="MBB5335157.1"/>
    </source>
</evidence>
<dbReference type="InterPro" id="IPR050814">
    <property type="entry name" value="Myo-inositol_Transporter"/>
</dbReference>
<dbReference type="NCBIfam" id="TIGR00879">
    <property type="entry name" value="SP"/>
    <property type="match status" value="1"/>
</dbReference>
<dbReference type="Pfam" id="PF00083">
    <property type="entry name" value="Sugar_tr"/>
    <property type="match status" value="1"/>
</dbReference>
<keyword evidence="10" id="KW-0175">Coiled coil</keyword>
<dbReference type="InterPro" id="IPR036259">
    <property type="entry name" value="MFS_trans_sf"/>
</dbReference>
<evidence type="ECO:0000256" key="9">
    <source>
        <dbReference type="RuleBase" id="RU003346"/>
    </source>
</evidence>
<feature type="transmembrane region" description="Helical" evidence="11">
    <location>
        <begin position="154"/>
        <end position="172"/>
    </location>
</feature>
<evidence type="ECO:0000256" key="6">
    <source>
        <dbReference type="ARBA" id="ARBA00022692"/>
    </source>
</evidence>
<sequence length="477" mass="52312">MASTNLNSEAVYSGTAVEQAEKSKKLRTLVACAAGMAGLLFGLDIGVISGALPFITEQFTLTSSMQEWVVSSMMFGAAVGAIVTLWISSKLGRKKSILTAGCLFIVGCLGSAFAPNYEVLLVSRIILGFSIGVASYVAPLYLSEMSEKEHRGRLISMYQLMINFGIVIAFISDTVLSGTGSWRLMLGVISIPAFVLVIAVTRLPDSPRWLAAKGFIKETEDILHRLRGDAKKAQSELKEINESLKVKQEGFGLFKANRNVRRVVFLGMLLQVMQQFTGMNIIMYYAPKIFSLAGFESHTDQMYATILDGMTFVIMTWVAMQFIDKIGRKPALKVGFGIMAAGTIILGWCLYQFDNGNTQAWISYMSVAMTILCIAGYAMSAAPVVWILCSEIQPLKSRDFGIACSTTTNWVSNMIIGATFLSLLEGVGSAQTFWLYGLFNVLFIFLTIYMVPETKGVSLEKIENNLMEGKKLRNIGC</sequence>
<keyword evidence="3 9" id="KW-0813">Transport</keyword>
<feature type="transmembrane region" description="Helical" evidence="11">
    <location>
        <begin position="301"/>
        <end position="320"/>
    </location>
</feature>
<feature type="transmembrane region" description="Helical" evidence="11">
    <location>
        <begin position="433"/>
        <end position="451"/>
    </location>
</feature>
<dbReference type="InterPro" id="IPR005829">
    <property type="entry name" value="Sugar_transporter_CS"/>
</dbReference>
<evidence type="ECO:0000256" key="1">
    <source>
        <dbReference type="ARBA" id="ARBA00004651"/>
    </source>
</evidence>
<keyword evidence="4" id="KW-1003">Cell membrane</keyword>
<accession>A0A840UHX8</accession>
<comment type="caution">
    <text evidence="13">The sequence shown here is derived from an EMBL/GenBank/DDBJ whole genome shotgun (WGS) entry which is preliminary data.</text>
</comment>
<gene>
    <name evidence="13" type="ORF">HNR32_000271</name>
</gene>
<name>A0A840UHX8_9FIRM</name>
<dbReference type="PANTHER" id="PTHR48020">
    <property type="entry name" value="PROTON MYO-INOSITOL COTRANSPORTER"/>
    <property type="match status" value="1"/>
</dbReference>
<evidence type="ECO:0000256" key="3">
    <source>
        <dbReference type="ARBA" id="ARBA00022448"/>
    </source>
</evidence>
<dbReference type="Gene3D" id="1.20.1250.20">
    <property type="entry name" value="MFS general substrate transporter like domains"/>
    <property type="match status" value="1"/>
</dbReference>
<dbReference type="PROSITE" id="PS00216">
    <property type="entry name" value="SUGAR_TRANSPORT_1"/>
    <property type="match status" value="1"/>
</dbReference>
<keyword evidence="7 11" id="KW-1133">Transmembrane helix</keyword>
<evidence type="ECO:0000256" key="5">
    <source>
        <dbReference type="ARBA" id="ARBA00022597"/>
    </source>
</evidence>
<keyword evidence="8 11" id="KW-0472">Membrane</keyword>